<organism evidence="3 4">
    <name type="scientific">Flavonifractor plautii</name>
    <name type="common">Fusobacterium plautii</name>
    <dbReference type="NCBI Taxonomy" id="292800"/>
    <lineage>
        <taxon>Bacteria</taxon>
        <taxon>Bacillati</taxon>
        <taxon>Bacillota</taxon>
        <taxon>Clostridia</taxon>
        <taxon>Eubacteriales</taxon>
        <taxon>Oscillospiraceae</taxon>
        <taxon>Flavonifractor</taxon>
    </lineage>
</organism>
<sequence>MATTIGLPSLTITFQAAARQAANRSKKGYVGVFVRDAKAQGVHQLSSAALIPAELGQDNQDYIKRAFTGSDRGGPSKVAAVVIATGTEDTTALEAGLKSIEGLTLDYLAGPPDVTAAELAALEKWVKARRAAYFTEKLVEPNPSKAPDDMGIIDFAETDEAIAEGETTYTAGEYASRIAGVLAGIPSGMSATYAPLTELTAVTPRSTQEQEAAIKAGKLILIHDGIKAKIARGVNSLTTIPDGGKADWSKIKIVEGMDLLTYYLRTTIQDEYVGRYANTYDNKCILVTAIQTFLAELEGQGVLSPGESWAELDAEAQEKWMRSQGIETADMTAQEIKEYQTGSWVFVRVGGRFVDAMEDFQLSVDNL</sequence>
<comment type="similarity">
    <text evidence="1">Belongs to the myoviridae tail sheath protein family.</text>
</comment>
<reference evidence="3" key="1">
    <citation type="submission" date="2023-01" db="EMBL/GenBank/DDBJ databases">
        <title>Human gut microbiome strain richness.</title>
        <authorList>
            <person name="Chen-Liaw A."/>
        </authorList>
    </citation>
    <scope>NUCLEOTIDE SEQUENCE</scope>
    <source>
        <strain evidence="3">2225st1_A6_2225SCRN_200828</strain>
    </source>
</reference>
<dbReference type="InterPro" id="IPR020287">
    <property type="entry name" value="Tail_sheath_C"/>
</dbReference>
<evidence type="ECO:0000313" key="4">
    <source>
        <dbReference type="Proteomes" id="UP001211006"/>
    </source>
</evidence>
<dbReference type="Proteomes" id="UP001211006">
    <property type="component" value="Unassembled WGS sequence"/>
</dbReference>
<dbReference type="Gene3D" id="3.30.1370.220">
    <property type="match status" value="1"/>
</dbReference>
<dbReference type="RefSeq" id="WP_271909092.1">
    <property type="nucleotide sequence ID" value="NZ_BAABXT010000001.1"/>
</dbReference>
<dbReference type="Pfam" id="PF17482">
    <property type="entry name" value="Phage_sheath_1C"/>
    <property type="match status" value="1"/>
</dbReference>
<comment type="caution">
    <text evidence="3">The sequence shown here is derived from an EMBL/GenBank/DDBJ whole genome shotgun (WGS) entry which is preliminary data.</text>
</comment>
<evidence type="ECO:0000259" key="2">
    <source>
        <dbReference type="Pfam" id="PF17482"/>
    </source>
</evidence>
<feature type="domain" description="Tail sheath protein C-terminal" evidence="2">
    <location>
        <begin position="246"/>
        <end position="322"/>
    </location>
</feature>
<protein>
    <submittedName>
        <fullName evidence="3">Phage tail sheath C-terminal domain-containing protein</fullName>
    </submittedName>
</protein>
<evidence type="ECO:0000313" key="3">
    <source>
        <dbReference type="EMBL" id="MDB7908963.1"/>
    </source>
</evidence>
<dbReference type="EMBL" id="JAQLWO010000058">
    <property type="protein sequence ID" value="MDB7908963.1"/>
    <property type="molecule type" value="Genomic_DNA"/>
</dbReference>
<gene>
    <name evidence="3" type="ORF">PND83_23590</name>
</gene>
<evidence type="ECO:0000256" key="1">
    <source>
        <dbReference type="ARBA" id="ARBA00008005"/>
    </source>
</evidence>
<dbReference type="AlphaFoldDB" id="A0AAW6C637"/>
<name>A0AAW6C637_FLAPL</name>
<proteinExistence type="inferred from homology"/>
<accession>A0AAW6C637</accession>
<dbReference type="Gene3D" id="3.40.50.11790">
    <property type="match status" value="1"/>
</dbReference>